<dbReference type="Pfam" id="PF00850">
    <property type="entry name" value="Hist_deacetyl"/>
    <property type="match status" value="1"/>
</dbReference>
<keyword evidence="5" id="KW-1185">Reference proteome</keyword>
<dbReference type="CDD" id="cd09993">
    <property type="entry name" value="HDAC_classIV"/>
    <property type="match status" value="1"/>
</dbReference>
<evidence type="ECO:0000313" key="4">
    <source>
        <dbReference type="EMBL" id="SFZ77852.1"/>
    </source>
</evidence>
<name>A0A1K2HM20_9NEIS</name>
<dbReference type="InterPro" id="IPR023696">
    <property type="entry name" value="Ureohydrolase_dom_sf"/>
</dbReference>
<accession>A0A1K2HM20</accession>
<proteinExistence type="inferred from homology"/>
<sequence length="297" mass="31943">MDIYYSDHFVLPLPDGHRFPMQKYALLREAVAPFLAPGVLCEAPAATAAQLMLAHDPCYVEAVLNGTLSARQQREIGFPWSPQMAERARRSVGATLAACQSALRDGASASLAGGTHHAFAERGAGYCVFNDTAVAVAVLQASGWRGNVLVVDLDVHQGDGTAVMLAHNTQAFTLSLHGEKNFPFRKTRSDWDIELPDGSEDEAYLSVLGSMLPMVFAQAAPELVFYLAGADALACDRLGRLQLSHAGLLARDQMVFDCVQQHGAKLVISMAGGYAHDIADTVAAQAATVREAYRRWA</sequence>
<evidence type="ECO:0000256" key="2">
    <source>
        <dbReference type="ARBA" id="ARBA00022801"/>
    </source>
</evidence>
<reference evidence="4 5" key="1">
    <citation type="submission" date="2016-11" db="EMBL/GenBank/DDBJ databases">
        <authorList>
            <person name="Jaros S."/>
            <person name="Januszkiewicz K."/>
            <person name="Wedrychowicz H."/>
        </authorList>
    </citation>
    <scope>NUCLEOTIDE SEQUENCE [LARGE SCALE GENOMIC DNA]</scope>
    <source>
        <strain evidence="4 5">DSM 18899</strain>
    </source>
</reference>
<comment type="similarity">
    <text evidence="1">Belongs to the histone deacetylase family.</text>
</comment>
<dbReference type="InterPro" id="IPR023801">
    <property type="entry name" value="His_deacetylse_dom"/>
</dbReference>
<dbReference type="AlphaFoldDB" id="A0A1K2HM20"/>
<dbReference type="EMBL" id="FPKR01000010">
    <property type="protein sequence ID" value="SFZ77852.1"/>
    <property type="molecule type" value="Genomic_DNA"/>
</dbReference>
<feature type="domain" description="Histone deacetylase" evidence="3">
    <location>
        <begin position="35"/>
        <end position="286"/>
    </location>
</feature>
<dbReference type="SUPFAM" id="SSF52768">
    <property type="entry name" value="Arginase/deacetylase"/>
    <property type="match status" value="1"/>
</dbReference>
<dbReference type="PRINTS" id="PR01270">
    <property type="entry name" value="HDASUPER"/>
</dbReference>
<protein>
    <submittedName>
        <fullName evidence="4">Acetoin utilization deacetylase AcuC</fullName>
    </submittedName>
</protein>
<dbReference type="PANTHER" id="PTHR10625">
    <property type="entry name" value="HISTONE DEACETYLASE HDAC1-RELATED"/>
    <property type="match status" value="1"/>
</dbReference>
<keyword evidence="2" id="KW-0378">Hydrolase</keyword>
<dbReference type="GO" id="GO:0004407">
    <property type="term" value="F:histone deacetylase activity"/>
    <property type="evidence" value="ECO:0007669"/>
    <property type="project" value="InterPro"/>
</dbReference>
<dbReference type="STRING" id="1121279.SAMN02745887_02649"/>
<dbReference type="GO" id="GO:0040029">
    <property type="term" value="P:epigenetic regulation of gene expression"/>
    <property type="evidence" value="ECO:0007669"/>
    <property type="project" value="TreeGrafter"/>
</dbReference>
<evidence type="ECO:0000313" key="5">
    <source>
        <dbReference type="Proteomes" id="UP000186513"/>
    </source>
</evidence>
<evidence type="ECO:0000259" key="3">
    <source>
        <dbReference type="Pfam" id="PF00850"/>
    </source>
</evidence>
<evidence type="ECO:0000256" key="1">
    <source>
        <dbReference type="ARBA" id="ARBA00005947"/>
    </source>
</evidence>
<dbReference type="Gene3D" id="3.40.800.20">
    <property type="entry name" value="Histone deacetylase domain"/>
    <property type="match status" value="1"/>
</dbReference>
<dbReference type="InterPro" id="IPR044150">
    <property type="entry name" value="HDAC_classIV"/>
</dbReference>
<dbReference type="InterPro" id="IPR000286">
    <property type="entry name" value="HDACs"/>
</dbReference>
<dbReference type="Proteomes" id="UP000186513">
    <property type="component" value="Unassembled WGS sequence"/>
</dbReference>
<dbReference type="PANTHER" id="PTHR10625:SF19">
    <property type="entry name" value="HISTONE DEACETYLASE 12"/>
    <property type="match status" value="1"/>
</dbReference>
<gene>
    <name evidence="4" type="ORF">SAMN02745887_02649</name>
</gene>
<dbReference type="GO" id="GO:0016787">
    <property type="term" value="F:hydrolase activity"/>
    <property type="evidence" value="ECO:0007669"/>
    <property type="project" value="UniProtKB-KW"/>
</dbReference>
<organism evidence="4 5">
    <name type="scientific">Chitinimonas taiwanensis DSM 18899</name>
    <dbReference type="NCBI Taxonomy" id="1121279"/>
    <lineage>
        <taxon>Bacteria</taxon>
        <taxon>Pseudomonadati</taxon>
        <taxon>Pseudomonadota</taxon>
        <taxon>Betaproteobacteria</taxon>
        <taxon>Neisseriales</taxon>
        <taxon>Chitinibacteraceae</taxon>
        <taxon>Chitinimonas</taxon>
    </lineage>
</organism>
<dbReference type="OrthoDB" id="9808367at2"/>
<dbReference type="RefSeq" id="WP_072429145.1">
    <property type="nucleotide sequence ID" value="NZ_FPKR01000010.1"/>
</dbReference>
<dbReference type="InterPro" id="IPR037138">
    <property type="entry name" value="His_deacetylse_dom_sf"/>
</dbReference>